<evidence type="ECO:0000313" key="3">
    <source>
        <dbReference type="Proteomes" id="UP000249204"/>
    </source>
</evidence>
<dbReference type="Gene3D" id="3.30.420.40">
    <property type="match status" value="2"/>
</dbReference>
<organism evidence="2 3">
    <name type="scientific">Paenibacillus silvae</name>
    <dbReference type="NCBI Taxonomy" id="1325358"/>
    <lineage>
        <taxon>Bacteria</taxon>
        <taxon>Bacillati</taxon>
        <taxon>Bacillota</taxon>
        <taxon>Bacilli</taxon>
        <taxon>Bacillales</taxon>
        <taxon>Paenibacillaceae</taxon>
        <taxon>Paenibacillus</taxon>
    </lineage>
</organism>
<dbReference type="RefSeq" id="WP_111273773.1">
    <property type="nucleotide sequence ID" value="NZ_QKWW01000147.1"/>
</dbReference>
<evidence type="ECO:0000256" key="1">
    <source>
        <dbReference type="ARBA" id="ARBA00006479"/>
    </source>
</evidence>
<dbReference type="EMBL" id="QKWW01000147">
    <property type="protein sequence ID" value="PZT51963.1"/>
    <property type="molecule type" value="Genomic_DNA"/>
</dbReference>
<protein>
    <submittedName>
        <fullName evidence="2">ROK family protein</fullName>
    </submittedName>
</protein>
<dbReference type="AlphaFoldDB" id="A0A2W6Q3Q5"/>
<dbReference type="InterPro" id="IPR000600">
    <property type="entry name" value="ROK"/>
</dbReference>
<sequence length="301" mass="32884">MYLVIDIGGTFIKYGVMSESGKLLFRGKEGIQRSGLQELLHDVYSIVDKQNMEQIQGIALSCPGTVDVETGVIYHGGSFPFLHEVNLANLLADRYHTDVSIENDGKCAAMAELWLGSVKRAKDSVVMVLGSGIGGGIIVDGKLQRGKNLSAGEISYIMSRVDPVTKEAAYFGLESSAVEMVKRIGEMKGLENPADGEAVFEYIKQQDADACDVFDTYCTQIAVQIMNLQYILDPEVFAIGGGISAQPVVLERIQWAIEELKRINPLHKASPHITACTFGNDANLYGALYHFLSSRELLIRG</sequence>
<dbReference type="PANTHER" id="PTHR18964">
    <property type="entry name" value="ROK (REPRESSOR, ORF, KINASE) FAMILY"/>
    <property type="match status" value="1"/>
</dbReference>
<name>A0A2W6Q3Q5_9BACL</name>
<dbReference type="InterPro" id="IPR043129">
    <property type="entry name" value="ATPase_NBD"/>
</dbReference>
<evidence type="ECO:0000313" key="2">
    <source>
        <dbReference type="EMBL" id="PZT51963.1"/>
    </source>
</evidence>
<proteinExistence type="inferred from homology"/>
<gene>
    <name evidence="2" type="ORF">DN757_29880</name>
</gene>
<reference evidence="2 3" key="1">
    <citation type="submission" date="2018-06" db="EMBL/GenBank/DDBJ databases">
        <title>Isolation of heavy metals resistant Paenibacillus silvae NC2 from Gold-Copper mine in ZiJin, China.</title>
        <authorList>
            <person name="Xu J."/>
            <person name="Mazhar H.S."/>
            <person name="Rensing C."/>
        </authorList>
    </citation>
    <scope>NUCLEOTIDE SEQUENCE [LARGE SCALE GENOMIC DNA]</scope>
    <source>
        <strain evidence="2 3">NC2</strain>
    </source>
</reference>
<dbReference type="SUPFAM" id="SSF53067">
    <property type="entry name" value="Actin-like ATPase domain"/>
    <property type="match status" value="1"/>
</dbReference>
<dbReference type="Proteomes" id="UP000249204">
    <property type="component" value="Unassembled WGS sequence"/>
</dbReference>
<accession>A0A2W6Q3Q5</accession>
<dbReference type="Pfam" id="PF00480">
    <property type="entry name" value="ROK"/>
    <property type="match status" value="1"/>
</dbReference>
<comment type="caution">
    <text evidence="2">The sequence shown here is derived from an EMBL/GenBank/DDBJ whole genome shotgun (WGS) entry which is preliminary data.</text>
</comment>
<dbReference type="CDD" id="cd24152">
    <property type="entry name" value="ASKHA_NBD_ROK-like"/>
    <property type="match status" value="1"/>
</dbReference>
<comment type="similarity">
    <text evidence="1">Belongs to the ROK (NagC/XylR) family.</text>
</comment>
<dbReference type="PANTHER" id="PTHR18964:SF170">
    <property type="entry name" value="SUGAR KINASE"/>
    <property type="match status" value="1"/>
</dbReference>